<sequence length="64" mass="7253">MQNIQLISLLDIKQSVTKRMIAQLVPLNKHTRKDTINTSTSTCFSILTKTDEEAKTSDYSILLL</sequence>
<name>A0ABN7UVU8_GIGMA</name>
<protein>
    <submittedName>
        <fullName evidence="1">18780_t:CDS:1</fullName>
    </submittedName>
</protein>
<reference evidence="1 2" key="1">
    <citation type="submission" date="2021-06" db="EMBL/GenBank/DDBJ databases">
        <authorList>
            <person name="Kallberg Y."/>
            <person name="Tangrot J."/>
            <person name="Rosling A."/>
        </authorList>
    </citation>
    <scope>NUCLEOTIDE SEQUENCE [LARGE SCALE GENOMIC DNA]</scope>
    <source>
        <strain evidence="1 2">120-4 pot B 10/14</strain>
    </source>
</reference>
<keyword evidence="2" id="KW-1185">Reference proteome</keyword>
<evidence type="ECO:0000313" key="1">
    <source>
        <dbReference type="EMBL" id="CAG8682314.1"/>
    </source>
</evidence>
<feature type="non-terminal residue" evidence="1">
    <location>
        <position position="1"/>
    </location>
</feature>
<dbReference type="EMBL" id="CAJVQB010006346">
    <property type="protein sequence ID" value="CAG8682314.1"/>
    <property type="molecule type" value="Genomic_DNA"/>
</dbReference>
<proteinExistence type="predicted"/>
<evidence type="ECO:0000313" key="2">
    <source>
        <dbReference type="Proteomes" id="UP000789901"/>
    </source>
</evidence>
<comment type="caution">
    <text evidence="1">The sequence shown here is derived from an EMBL/GenBank/DDBJ whole genome shotgun (WGS) entry which is preliminary data.</text>
</comment>
<gene>
    <name evidence="1" type="ORF">GMARGA_LOCUS11035</name>
</gene>
<dbReference type="Proteomes" id="UP000789901">
    <property type="component" value="Unassembled WGS sequence"/>
</dbReference>
<organism evidence="1 2">
    <name type="scientific">Gigaspora margarita</name>
    <dbReference type="NCBI Taxonomy" id="4874"/>
    <lineage>
        <taxon>Eukaryota</taxon>
        <taxon>Fungi</taxon>
        <taxon>Fungi incertae sedis</taxon>
        <taxon>Mucoromycota</taxon>
        <taxon>Glomeromycotina</taxon>
        <taxon>Glomeromycetes</taxon>
        <taxon>Diversisporales</taxon>
        <taxon>Gigasporaceae</taxon>
        <taxon>Gigaspora</taxon>
    </lineage>
</organism>
<feature type="non-terminal residue" evidence="1">
    <location>
        <position position="64"/>
    </location>
</feature>
<accession>A0ABN7UVU8</accession>